<evidence type="ECO:0000313" key="3">
    <source>
        <dbReference type="EnsemblPlants" id="AET2Gv21200900.1"/>
    </source>
</evidence>
<name>A0A453DDY8_AEGTS</name>
<evidence type="ECO:0000313" key="4">
    <source>
        <dbReference type="Proteomes" id="UP000015105"/>
    </source>
</evidence>
<dbReference type="STRING" id="200361.A0A453DDY8"/>
<reference evidence="3" key="4">
    <citation type="submission" date="2019-03" db="UniProtKB">
        <authorList>
            <consortium name="EnsemblPlants"/>
        </authorList>
    </citation>
    <scope>IDENTIFICATION</scope>
</reference>
<sequence length="211" mass="24298">FEKYWKDKFEKYWKDIHGLMSVATVLDPRYKLHILNALYGPLYGREHAAAEIEKVKKLLIQLVKQYKDEVGGEDAWDASVVEQLGEEDEAMKLYDLYLSSHPTVPSSSIHTELDLYLEEARLPRTQELDIINWWKVSGSRFPTLQKLARDILPIPITSVASECAFSTSGRVLAHRSRLTPSVAEALMCMQAWSRADLLGNMFFHLHLFFIL</sequence>
<reference evidence="3" key="3">
    <citation type="journal article" date="2017" name="Nature">
        <title>Genome sequence of the progenitor of the wheat D genome Aegilops tauschii.</title>
        <authorList>
            <person name="Luo M.C."/>
            <person name="Gu Y.Q."/>
            <person name="Puiu D."/>
            <person name="Wang H."/>
            <person name="Twardziok S.O."/>
            <person name="Deal K.R."/>
            <person name="Huo N."/>
            <person name="Zhu T."/>
            <person name="Wang L."/>
            <person name="Wang Y."/>
            <person name="McGuire P.E."/>
            <person name="Liu S."/>
            <person name="Long H."/>
            <person name="Ramasamy R.K."/>
            <person name="Rodriguez J.C."/>
            <person name="Van S.L."/>
            <person name="Yuan L."/>
            <person name="Wang Z."/>
            <person name="Xia Z."/>
            <person name="Xiao L."/>
            <person name="Anderson O.D."/>
            <person name="Ouyang S."/>
            <person name="Liang Y."/>
            <person name="Zimin A.V."/>
            <person name="Pertea G."/>
            <person name="Qi P."/>
            <person name="Bennetzen J.L."/>
            <person name="Dai X."/>
            <person name="Dawson M.W."/>
            <person name="Muller H.G."/>
            <person name="Kugler K."/>
            <person name="Rivarola-Duarte L."/>
            <person name="Spannagl M."/>
            <person name="Mayer K.F.X."/>
            <person name="Lu F.H."/>
            <person name="Bevan M.W."/>
            <person name="Leroy P."/>
            <person name="Li P."/>
            <person name="You F.M."/>
            <person name="Sun Q."/>
            <person name="Liu Z."/>
            <person name="Lyons E."/>
            <person name="Wicker T."/>
            <person name="Salzberg S.L."/>
            <person name="Devos K.M."/>
            <person name="Dvorak J."/>
        </authorList>
    </citation>
    <scope>NUCLEOTIDE SEQUENCE [LARGE SCALE GENOMIC DNA]</scope>
    <source>
        <strain evidence="3">cv. AL8/78</strain>
    </source>
</reference>
<evidence type="ECO:0000259" key="2">
    <source>
        <dbReference type="Pfam" id="PF14372"/>
    </source>
</evidence>
<evidence type="ECO:0000259" key="1">
    <source>
        <dbReference type="Pfam" id="PF05699"/>
    </source>
</evidence>
<keyword evidence="4" id="KW-1185">Reference proteome</keyword>
<dbReference type="Pfam" id="PF05699">
    <property type="entry name" value="Dimer_Tnp_hAT"/>
    <property type="match status" value="1"/>
</dbReference>
<dbReference type="Pfam" id="PF14372">
    <property type="entry name" value="hAT-like_RNase-H"/>
    <property type="match status" value="1"/>
</dbReference>
<evidence type="ECO:0008006" key="5">
    <source>
        <dbReference type="Google" id="ProtNLM"/>
    </source>
</evidence>
<dbReference type="GO" id="GO:0003677">
    <property type="term" value="F:DNA binding"/>
    <property type="evidence" value="ECO:0007669"/>
    <property type="project" value="InterPro"/>
</dbReference>
<reference evidence="4" key="1">
    <citation type="journal article" date="2014" name="Science">
        <title>Ancient hybridizations among the ancestral genomes of bread wheat.</title>
        <authorList>
            <consortium name="International Wheat Genome Sequencing Consortium,"/>
            <person name="Marcussen T."/>
            <person name="Sandve S.R."/>
            <person name="Heier L."/>
            <person name="Spannagl M."/>
            <person name="Pfeifer M."/>
            <person name="Jakobsen K.S."/>
            <person name="Wulff B.B."/>
            <person name="Steuernagel B."/>
            <person name="Mayer K.F."/>
            <person name="Olsen O.A."/>
        </authorList>
    </citation>
    <scope>NUCLEOTIDE SEQUENCE [LARGE SCALE GENOMIC DNA]</scope>
    <source>
        <strain evidence="4">cv. AL8/78</strain>
    </source>
</reference>
<dbReference type="AlphaFoldDB" id="A0A453DDY8"/>
<feature type="domain" description="hAT-like transposase RNase-H fold" evidence="2">
    <location>
        <begin position="6"/>
        <end position="66"/>
    </location>
</feature>
<proteinExistence type="predicted"/>
<dbReference type="PANTHER" id="PTHR23272:SF187">
    <property type="entry name" value="AC9 TRANSPOSASE-RELATED"/>
    <property type="match status" value="1"/>
</dbReference>
<organism evidence="3 4">
    <name type="scientific">Aegilops tauschii subsp. strangulata</name>
    <name type="common">Goatgrass</name>
    <dbReference type="NCBI Taxonomy" id="200361"/>
    <lineage>
        <taxon>Eukaryota</taxon>
        <taxon>Viridiplantae</taxon>
        <taxon>Streptophyta</taxon>
        <taxon>Embryophyta</taxon>
        <taxon>Tracheophyta</taxon>
        <taxon>Spermatophyta</taxon>
        <taxon>Magnoliopsida</taxon>
        <taxon>Liliopsida</taxon>
        <taxon>Poales</taxon>
        <taxon>Poaceae</taxon>
        <taxon>BOP clade</taxon>
        <taxon>Pooideae</taxon>
        <taxon>Triticodae</taxon>
        <taxon>Triticeae</taxon>
        <taxon>Triticinae</taxon>
        <taxon>Aegilops</taxon>
    </lineage>
</organism>
<dbReference type="InterPro" id="IPR012337">
    <property type="entry name" value="RNaseH-like_sf"/>
</dbReference>
<dbReference type="Gramene" id="AET2Gv21200900.1">
    <property type="protein sequence ID" value="AET2Gv21200900.1"/>
    <property type="gene ID" value="AET2Gv21200900"/>
</dbReference>
<feature type="domain" description="HAT C-terminal dimerisation" evidence="1">
    <location>
        <begin position="112"/>
        <end position="192"/>
    </location>
</feature>
<dbReference type="InterPro" id="IPR008906">
    <property type="entry name" value="HATC_C_dom"/>
</dbReference>
<dbReference type="PANTHER" id="PTHR23272">
    <property type="entry name" value="BED FINGER-RELATED"/>
    <property type="match status" value="1"/>
</dbReference>
<dbReference type="InterPro" id="IPR025525">
    <property type="entry name" value="hAT-like_transposase_RNase-H"/>
</dbReference>
<dbReference type="Proteomes" id="UP000015105">
    <property type="component" value="Chromosome 2D"/>
</dbReference>
<accession>A0A453DDY8</accession>
<reference evidence="4" key="2">
    <citation type="journal article" date="2017" name="Nat. Plants">
        <title>The Aegilops tauschii genome reveals multiple impacts of transposons.</title>
        <authorList>
            <person name="Zhao G."/>
            <person name="Zou C."/>
            <person name="Li K."/>
            <person name="Wang K."/>
            <person name="Li T."/>
            <person name="Gao L."/>
            <person name="Zhang X."/>
            <person name="Wang H."/>
            <person name="Yang Z."/>
            <person name="Liu X."/>
            <person name="Jiang W."/>
            <person name="Mao L."/>
            <person name="Kong X."/>
            <person name="Jiao Y."/>
            <person name="Jia J."/>
        </authorList>
    </citation>
    <scope>NUCLEOTIDE SEQUENCE [LARGE SCALE GENOMIC DNA]</scope>
    <source>
        <strain evidence="4">cv. AL8/78</strain>
    </source>
</reference>
<protein>
    <recommendedName>
        <fullName evidence="5">HAT C-terminal dimerisation domain-containing protein</fullName>
    </recommendedName>
</protein>
<dbReference type="SUPFAM" id="SSF53098">
    <property type="entry name" value="Ribonuclease H-like"/>
    <property type="match status" value="1"/>
</dbReference>
<dbReference type="GO" id="GO:0046983">
    <property type="term" value="F:protein dimerization activity"/>
    <property type="evidence" value="ECO:0007669"/>
    <property type="project" value="InterPro"/>
</dbReference>
<dbReference type="EnsemblPlants" id="AET2Gv21200900.1">
    <property type="protein sequence ID" value="AET2Gv21200900.1"/>
    <property type="gene ID" value="AET2Gv21200900"/>
</dbReference>
<reference evidence="3" key="5">
    <citation type="journal article" date="2021" name="G3 (Bethesda)">
        <title>Aegilops tauschii genome assembly Aet v5.0 features greater sequence contiguity and improved annotation.</title>
        <authorList>
            <person name="Wang L."/>
            <person name="Zhu T."/>
            <person name="Rodriguez J.C."/>
            <person name="Deal K.R."/>
            <person name="Dubcovsky J."/>
            <person name="McGuire P.E."/>
            <person name="Lux T."/>
            <person name="Spannagl M."/>
            <person name="Mayer K.F.X."/>
            <person name="Baldrich P."/>
            <person name="Meyers B.C."/>
            <person name="Huo N."/>
            <person name="Gu Y.Q."/>
            <person name="Zhou H."/>
            <person name="Devos K.M."/>
            <person name="Bennetzen J.L."/>
            <person name="Unver T."/>
            <person name="Budak H."/>
            <person name="Gulick P.J."/>
            <person name="Galiba G."/>
            <person name="Kalapos B."/>
            <person name="Nelson D.R."/>
            <person name="Li P."/>
            <person name="You F.M."/>
            <person name="Luo M.C."/>
            <person name="Dvorak J."/>
        </authorList>
    </citation>
    <scope>NUCLEOTIDE SEQUENCE [LARGE SCALE GENOMIC DNA]</scope>
    <source>
        <strain evidence="3">cv. AL8/78</strain>
    </source>
</reference>